<keyword evidence="2 3" id="KW-0040">ANK repeat</keyword>
<evidence type="ECO:0000256" key="4">
    <source>
        <dbReference type="SAM" id="MobiDB-lite"/>
    </source>
</evidence>
<evidence type="ECO:0000256" key="1">
    <source>
        <dbReference type="ARBA" id="ARBA00022737"/>
    </source>
</evidence>
<feature type="region of interest" description="Disordered" evidence="4">
    <location>
        <begin position="108"/>
        <end position="132"/>
    </location>
</feature>
<feature type="compositionally biased region" description="Acidic residues" evidence="4">
    <location>
        <begin position="120"/>
        <end position="130"/>
    </location>
</feature>
<evidence type="ECO:0000256" key="2">
    <source>
        <dbReference type="ARBA" id="ARBA00023043"/>
    </source>
</evidence>
<dbReference type="PROSITE" id="PS50088">
    <property type="entry name" value="ANK_REPEAT"/>
    <property type="match status" value="2"/>
</dbReference>
<sequence length="457" mass="49929">MSAVKPLSGAELLSAVRVDFSNDTLDLASKIAESSLLALCKNMLVLDSRREVWRFFHLSVDEYLEQNHWNLQEAHCSSAKVCLKVLIEVYKDTANRDGFGSLDEQSISSEKFRRDKESDQDNETDSEPPDMFDPTHAFQGYLMLYWVDHDWWDNAETTVSQTNTQGDDLLILAALAGCKPICKALVKRETQPNLLLWGGKCGNAIVAASYQGNKEMVELLIRNGAGVNFLVSGGYFGSALAAAARRGKSKAFKVLLDNGTDINLVLSNHLGSALISASLSGELEIIKSLIDSGADVDLISNAVYRTALTAASLYERNDIVKLLIVNGANANLPLSGQFGSALIVARYYAERATIELLIENGADINRLAGGDSKSALAAAAFRGWKECVESLLDAGAQMNLEQENSQFRAALQAPRVDVLPRQIERRLLSGKGDEETFMPEQAEVAELLLRHGALDEI</sequence>
<feature type="repeat" description="ANK" evidence="3">
    <location>
        <begin position="269"/>
        <end position="301"/>
    </location>
</feature>
<keyword evidence="1" id="KW-0677">Repeat</keyword>
<gene>
    <name evidence="5" type="ORF">B0J13DRAFT_660573</name>
</gene>
<dbReference type="InterPro" id="IPR036770">
    <property type="entry name" value="Ankyrin_rpt-contain_sf"/>
</dbReference>
<accession>A0A9P9F1E8</accession>
<dbReference type="Gene3D" id="1.25.40.20">
    <property type="entry name" value="Ankyrin repeat-containing domain"/>
    <property type="match status" value="2"/>
</dbReference>
<organism evidence="5 6">
    <name type="scientific">Dactylonectria estremocensis</name>
    <dbReference type="NCBI Taxonomy" id="1079267"/>
    <lineage>
        <taxon>Eukaryota</taxon>
        <taxon>Fungi</taxon>
        <taxon>Dikarya</taxon>
        <taxon>Ascomycota</taxon>
        <taxon>Pezizomycotina</taxon>
        <taxon>Sordariomycetes</taxon>
        <taxon>Hypocreomycetidae</taxon>
        <taxon>Hypocreales</taxon>
        <taxon>Nectriaceae</taxon>
        <taxon>Dactylonectria</taxon>
    </lineage>
</organism>
<comment type="caution">
    <text evidence="5">The sequence shown here is derived from an EMBL/GenBank/DDBJ whole genome shotgun (WGS) entry which is preliminary data.</text>
</comment>
<dbReference type="SUPFAM" id="SSF48403">
    <property type="entry name" value="Ankyrin repeat"/>
    <property type="match status" value="1"/>
</dbReference>
<dbReference type="PANTHER" id="PTHR24126">
    <property type="entry name" value="ANKYRIN REPEAT, PH AND SEC7 DOMAIN CONTAINING PROTEIN SECG-RELATED"/>
    <property type="match status" value="1"/>
</dbReference>
<dbReference type="EMBL" id="JAGMUU010000006">
    <property type="protein sequence ID" value="KAH7149814.1"/>
    <property type="molecule type" value="Genomic_DNA"/>
</dbReference>
<dbReference type="PANTHER" id="PTHR24126:SF14">
    <property type="entry name" value="ANK_REP_REGION DOMAIN-CONTAINING PROTEIN"/>
    <property type="match status" value="1"/>
</dbReference>
<evidence type="ECO:0000313" key="6">
    <source>
        <dbReference type="Proteomes" id="UP000717696"/>
    </source>
</evidence>
<feature type="compositionally biased region" description="Basic and acidic residues" evidence="4">
    <location>
        <begin position="110"/>
        <end position="119"/>
    </location>
</feature>
<dbReference type="InterPro" id="IPR002110">
    <property type="entry name" value="Ankyrin_rpt"/>
</dbReference>
<dbReference type="AlphaFoldDB" id="A0A9P9F1E8"/>
<evidence type="ECO:0000256" key="3">
    <source>
        <dbReference type="PROSITE-ProRule" id="PRU00023"/>
    </source>
</evidence>
<dbReference type="OrthoDB" id="7464126at2759"/>
<protein>
    <submittedName>
        <fullName evidence="5">Ankyrin repeat-containing domain protein</fullName>
    </submittedName>
</protein>
<dbReference type="SMART" id="SM00248">
    <property type="entry name" value="ANK"/>
    <property type="match status" value="7"/>
</dbReference>
<reference evidence="5" key="1">
    <citation type="journal article" date="2021" name="Nat. Commun.">
        <title>Genetic determinants of endophytism in the Arabidopsis root mycobiome.</title>
        <authorList>
            <person name="Mesny F."/>
            <person name="Miyauchi S."/>
            <person name="Thiergart T."/>
            <person name="Pickel B."/>
            <person name="Atanasova L."/>
            <person name="Karlsson M."/>
            <person name="Huettel B."/>
            <person name="Barry K.W."/>
            <person name="Haridas S."/>
            <person name="Chen C."/>
            <person name="Bauer D."/>
            <person name="Andreopoulos W."/>
            <person name="Pangilinan J."/>
            <person name="LaButti K."/>
            <person name="Riley R."/>
            <person name="Lipzen A."/>
            <person name="Clum A."/>
            <person name="Drula E."/>
            <person name="Henrissat B."/>
            <person name="Kohler A."/>
            <person name="Grigoriev I.V."/>
            <person name="Martin F.M."/>
            <person name="Hacquard S."/>
        </authorList>
    </citation>
    <scope>NUCLEOTIDE SEQUENCE</scope>
    <source>
        <strain evidence="5">MPI-CAGE-AT-0021</strain>
    </source>
</reference>
<name>A0A9P9F1E8_9HYPO</name>
<keyword evidence="6" id="KW-1185">Reference proteome</keyword>
<proteinExistence type="predicted"/>
<dbReference type="Pfam" id="PF00023">
    <property type="entry name" value="Ank"/>
    <property type="match status" value="1"/>
</dbReference>
<evidence type="ECO:0000313" key="5">
    <source>
        <dbReference type="EMBL" id="KAH7149814.1"/>
    </source>
</evidence>
<feature type="repeat" description="ANK" evidence="3">
    <location>
        <begin position="371"/>
        <end position="403"/>
    </location>
</feature>
<dbReference type="Pfam" id="PF12796">
    <property type="entry name" value="Ank_2"/>
    <property type="match status" value="1"/>
</dbReference>
<dbReference type="Proteomes" id="UP000717696">
    <property type="component" value="Unassembled WGS sequence"/>
</dbReference>